<dbReference type="PANTHER" id="PTHR11070">
    <property type="entry name" value="UVRD / RECB / PCRA DNA HELICASE FAMILY MEMBER"/>
    <property type="match status" value="1"/>
</dbReference>
<comment type="catalytic activity">
    <reaction evidence="11">
        <text>ATP + H2O = ADP + phosphate + H(+)</text>
        <dbReference type="Rhea" id="RHEA:13065"/>
        <dbReference type="ChEBI" id="CHEBI:15377"/>
        <dbReference type="ChEBI" id="CHEBI:15378"/>
        <dbReference type="ChEBI" id="CHEBI:30616"/>
        <dbReference type="ChEBI" id="CHEBI:43474"/>
        <dbReference type="ChEBI" id="CHEBI:456216"/>
        <dbReference type="EC" id="5.6.2.4"/>
    </reaction>
</comment>
<dbReference type="PANTHER" id="PTHR11070:SF2">
    <property type="entry name" value="ATP-DEPENDENT DNA HELICASE SRS2"/>
    <property type="match status" value="1"/>
</dbReference>
<keyword evidence="2 12" id="KW-0547">Nucleotide-binding</keyword>
<dbReference type="SUPFAM" id="SSF52540">
    <property type="entry name" value="P-loop containing nucleoside triphosphate hydrolases"/>
    <property type="match status" value="1"/>
</dbReference>
<evidence type="ECO:0000256" key="1">
    <source>
        <dbReference type="ARBA" id="ARBA00009922"/>
    </source>
</evidence>
<dbReference type="GO" id="GO:0016787">
    <property type="term" value="F:hydrolase activity"/>
    <property type="evidence" value="ECO:0007669"/>
    <property type="project" value="UniProtKB-UniRule"/>
</dbReference>
<dbReference type="PROSITE" id="PS51198">
    <property type="entry name" value="UVRD_HELICASE_ATP_BIND"/>
    <property type="match status" value="1"/>
</dbReference>
<evidence type="ECO:0000256" key="5">
    <source>
        <dbReference type="ARBA" id="ARBA00022840"/>
    </source>
</evidence>
<dbReference type="Gene3D" id="3.40.50.300">
    <property type="entry name" value="P-loop containing nucleotide triphosphate hydrolases"/>
    <property type="match status" value="2"/>
</dbReference>
<keyword evidence="7" id="KW-0413">Isomerase</keyword>
<gene>
    <name evidence="14" type="primary">uvrD_2</name>
    <name evidence="14" type="ORF">SAMEA4873645_05352</name>
</gene>
<evidence type="ECO:0000256" key="11">
    <source>
        <dbReference type="ARBA" id="ARBA00048988"/>
    </source>
</evidence>
<sequence>MRFIWDPSDLNPEQAAAVTEPSSIFLIACPGSGKTRTLTYKIAYELSRRTDKRMVVAITYTHRAADEIQERIEDLGVDTSGLWIGTIHAFCLEWILKPYGIYSPELARGYRVIDPYDRERLLERLCAQYKGITHWDCDYYVTETGYQLGCVDTRKHPIIQNVLKEYFKELSSSRQIDFELILWYAYCLMRDRPPIAVLLSRVFSHILVDEYQDTKQIQYSILTSILRAGRGETKILIVGDPNQAIYGSLGGYAMPLDEFRAQAGIPIKEFALSLNYRSSERIISYFSNYSVHASKITGAGKDAKFPSRITYNQKVTRSNVHDEIVRLIRKSLDNGYSPENICVLAPQWVLLASTTRKLVAMLPDQQFDGPGLIPFSNNFDNFWFKVSKVLLTDSSPALLIRRLRWANEVIKDLDSFGVDTKTLTPRILLRESNALTVNELDGLRYLDQAFTELLKRLNISPEIHPALLTHREAFFSSSAARIERLQKEGATYINQISVFKKVFRERSGITVSTIHGVKGAEFDVVIAFGLLEGMVPHFNEVNGHVAASKLLYVLSSRARKNLHLISESERQRGRYSSYSATELLAACIFNYDEE</sequence>
<feature type="domain" description="UvrD-like helicase ATP-binding" evidence="13">
    <location>
        <begin position="7"/>
        <end position="279"/>
    </location>
</feature>
<dbReference type="Pfam" id="PF13361">
    <property type="entry name" value="UvrD_C"/>
    <property type="match status" value="1"/>
</dbReference>
<dbReference type="InterPro" id="IPR014017">
    <property type="entry name" value="DNA_helicase_UvrD-like_C"/>
</dbReference>
<dbReference type="InterPro" id="IPR027417">
    <property type="entry name" value="P-loop_NTPase"/>
</dbReference>
<evidence type="ECO:0000256" key="2">
    <source>
        <dbReference type="ARBA" id="ARBA00022741"/>
    </source>
</evidence>
<feature type="binding site" evidence="12">
    <location>
        <begin position="28"/>
        <end position="35"/>
    </location>
    <ligand>
        <name>ATP</name>
        <dbReference type="ChEBI" id="CHEBI:30616"/>
    </ligand>
</feature>
<keyword evidence="5 12" id="KW-0067">ATP-binding</keyword>
<dbReference type="GO" id="GO:0043138">
    <property type="term" value="F:3'-5' DNA helicase activity"/>
    <property type="evidence" value="ECO:0007669"/>
    <property type="project" value="UniProtKB-EC"/>
</dbReference>
<keyword evidence="3 12" id="KW-0378">Hydrolase</keyword>
<evidence type="ECO:0000256" key="4">
    <source>
        <dbReference type="ARBA" id="ARBA00022806"/>
    </source>
</evidence>
<evidence type="ECO:0000256" key="3">
    <source>
        <dbReference type="ARBA" id="ARBA00022801"/>
    </source>
</evidence>
<evidence type="ECO:0000313" key="14">
    <source>
        <dbReference type="EMBL" id="VGM19736.1"/>
    </source>
</evidence>
<dbReference type="AlphaFoldDB" id="A0A486B9G9"/>
<dbReference type="EC" id="5.6.2.4" evidence="9"/>
<name>A0A486B9G9_KLEPN</name>
<dbReference type="CDD" id="cd17932">
    <property type="entry name" value="DEXQc_UvrD"/>
    <property type="match status" value="1"/>
</dbReference>
<dbReference type="InterPro" id="IPR000212">
    <property type="entry name" value="DNA_helicase_UvrD/REP"/>
</dbReference>
<dbReference type="GO" id="GO:0005524">
    <property type="term" value="F:ATP binding"/>
    <property type="evidence" value="ECO:0007669"/>
    <property type="project" value="UniProtKB-UniRule"/>
</dbReference>
<dbReference type="InterPro" id="IPR014016">
    <property type="entry name" value="UvrD-like_ATP-bd"/>
</dbReference>
<dbReference type="GO" id="GO:0003677">
    <property type="term" value="F:DNA binding"/>
    <property type="evidence" value="ECO:0007669"/>
    <property type="project" value="UniProtKB-KW"/>
</dbReference>
<dbReference type="Pfam" id="PF00580">
    <property type="entry name" value="UvrD-helicase"/>
    <property type="match status" value="1"/>
</dbReference>
<dbReference type="InterPro" id="IPR013986">
    <property type="entry name" value="DExx_box_DNA_helicase_dom_sf"/>
</dbReference>
<protein>
    <recommendedName>
        <fullName evidence="9">DNA 3'-5' helicase</fullName>
        <ecNumber evidence="9">5.6.2.4</ecNumber>
    </recommendedName>
    <alternativeName>
        <fullName evidence="10">DNA 3'-5' helicase II</fullName>
    </alternativeName>
</protein>
<dbReference type="GO" id="GO:0000725">
    <property type="term" value="P:recombinational repair"/>
    <property type="evidence" value="ECO:0007669"/>
    <property type="project" value="TreeGrafter"/>
</dbReference>
<comment type="catalytic activity">
    <reaction evidence="8">
        <text>Couples ATP hydrolysis with the unwinding of duplex DNA by translocating in the 3'-5' direction.</text>
        <dbReference type="EC" id="5.6.2.4"/>
    </reaction>
</comment>
<organism evidence="14">
    <name type="scientific">Klebsiella pneumoniae</name>
    <dbReference type="NCBI Taxonomy" id="573"/>
    <lineage>
        <taxon>Bacteria</taxon>
        <taxon>Pseudomonadati</taxon>
        <taxon>Pseudomonadota</taxon>
        <taxon>Gammaproteobacteria</taxon>
        <taxon>Enterobacterales</taxon>
        <taxon>Enterobacteriaceae</taxon>
        <taxon>Klebsiella/Raoultella group</taxon>
        <taxon>Klebsiella</taxon>
        <taxon>Klebsiella pneumoniae complex</taxon>
    </lineage>
</organism>
<accession>A0A486B9G9</accession>
<evidence type="ECO:0000256" key="8">
    <source>
        <dbReference type="ARBA" id="ARBA00034617"/>
    </source>
</evidence>
<keyword evidence="4 12" id="KW-0347">Helicase</keyword>
<evidence type="ECO:0000256" key="10">
    <source>
        <dbReference type="ARBA" id="ARBA00034923"/>
    </source>
</evidence>
<evidence type="ECO:0000256" key="12">
    <source>
        <dbReference type="PROSITE-ProRule" id="PRU00560"/>
    </source>
</evidence>
<reference evidence="14" key="1">
    <citation type="submission" date="2019-03" db="EMBL/GenBank/DDBJ databases">
        <authorList>
            <consortium name="Pathogen Informatics"/>
        </authorList>
    </citation>
    <scope>NUCLEOTIDE SEQUENCE</scope>
    <source>
        <strain evidence="14">5012STDY7626443</strain>
    </source>
</reference>
<keyword evidence="6" id="KW-0238">DNA-binding</keyword>
<evidence type="ECO:0000256" key="7">
    <source>
        <dbReference type="ARBA" id="ARBA00023235"/>
    </source>
</evidence>
<dbReference type="EMBL" id="CAAHCW010000033">
    <property type="protein sequence ID" value="VGM19736.1"/>
    <property type="molecule type" value="Genomic_DNA"/>
</dbReference>
<evidence type="ECO:0000259" key="13">
    <source>
        <dbReference type="PROSITE" id="PS51198"/>
    </source>
</evidence>
<proteinExistence type="inferred from homology"/>
<comment type="similarity">
    <text evidence="1">Belongs to the helicase family. UvrD subfamily.</text>
</comment>
<dbReference type="RefSeq" id="WP_032635024.1">
    <property type="nucleotide sequence ID" value="NZ_BIGJ01000019.1"/>
</dbReference>
<evidence type="ECO:0000256" key="6">
    <source>
        <dbReference type="ARBA" id="ARBA00023125"/>
    </source>
</evidence>
<dbReference type="Gene3D" id="1.10.10.160">
    <property type="match status" value="1"/>
</dbReference>
<evidence type="ECO:0000256" key="9">
    <source>
        <dbReference type="ARBA" id="ARBA00034808"/>
    </source>
</evidence>